<dbReference type="Proteomes" id="UP000032061">
    <property type="component" value="Unassembled WGS sequence"/>
</dbReference>
<dbReference type="OrthoDB" id="1354274at2"/>
<dbReference type="EMBL" id="JPRK01000011">
    <property type="protein sequence ID" value="KIO52238.1"/>
    <property type="molecule type" value="Genomic_DNA"/>
</dbReference>
<gene>
    <name evidence="2" type="ORF">B0A73_12280</name>
    <name evidence="1" type="ORF">IW18_14030</name>
</gene>
<dbReference type="RefSeq" id="WP_041518506.1">
    <property type="nucleotide sequence ID" value="NZ_JPRK01000011.1"/>
</dbReference>
<protein>
    <submittedName>
        <fullName evidence="1">Uncharacterized protein</fullName>
    </submittedName>
</protein>
<dbReference type="STRING" id="37752.IW18_14030"/>
<evidence type="ECO:0000313" key="1">
    <source>
        <dbReference type="EMBL" id="KIO52238.1"/>
    </source>
</evidence>
<reference evidence="2 4" key="2">
    <citation type="submission" date="2016-11" db="EMBL/GenBank/DDBJ databases">
        <title>Whole genomes of Flavobacteriaceae.</title>
        <authorList>
            <person name="Stine C."/>
            <person name="Li C."/>
            <person name="Tadesse D."/>
        </authorList>
    </citation>
    <scope>NUCLEOTIDE SEQUENCE [LARGE SCALE GENOMIC DNA]</scope>
    <source>
        <strain evidence="2 4">ATCC 51468</strain>
    </source>
</reference>
<evidence type="ECO:0000313" key="3">
    <source>
        <dbReference type="Proteomes" id="UP000032061"/>
    </source>
</evidence>
<comment type="caution">
    <text evidence="1">The sequence shown here is derived from an EMBL/GenBank/DDBJ whole genome shotgun (WGS) entry which is preliminary data.</text>
</comment>
<proteinExistence type="predicted"/>
<dbReference type="EMBL" id="MUGX01000013">
    <property type="protein sequence ID" value="OXA87084.1"/>
    <property type="molecule type" value="Genomic_DNA"/>
</dbReference>
<dbReference type="Proteomes" id="UP000198302">
    <property type="component" value="Unassembled WGS sequence"/>
</dbReference>
<accession>A0A0D0EU24</accession>
<evidence type="ECO:0000313" key="4">
    <source>
        <dbReference type="Proteomes" id="UP000198302"/>
    </source>
</evidence>
<dbReference type="AlphaFoldDB" id="A0A0D0EU24"/>
<keyword evidence="4" id="KW-1185">Reference proteome</keyword>
<sequence length="118" mass="13668">MREIEQLYHNNFGIAFYWKKENETITDKIQLVFKETGFYFTVQELNLFCDLIEDSMIENACCEACELKNSCNKFLLKTPCASIDLAVSVKELKSIKDLVEGSLFRIELDEYVYGVGLN</sequence>
<organism evidence="1 3">
    <name type="scientific">Flavobacterium hibernum</name>
    <dbReference type="NCBI Taxonomy" id="37752"/>
    <lineage>
        <taxon>Bacteria</taxon>
        <taxon>Pseudomonadati</taxon>
        <taxon>Bacteroidota</taxon>
        <taxon>Flavobacteriia</taxon>
        <taxon>Flavobacteriales</taxon>
        <taxon>Flavobacteriaceae</taxon>
        <taxon>Flavobacterium</taxon>
    </lineage>
</organism>
<evidence type="ECO:0000313" key="2">
    <source>
        <dbReference type="EMBL" id="OXA87084.1"/>
    </source>
</evidence>
<name>A0A0D0EU24_9FLAO</name>
<reference evidence="1 3" key="1">
    <citation type="submission" date="2015-01" db="EMBL/GenBank/DDBJ databases">
        <title>Genome of Flavobacterium hibernum DSM 12611.</title>
        <authorList>
            <person name="Stropko S.J."/>
            <person name="Pipes S.E."/>
            <person name="Newman J.D."/>
        </authorList>
    </citation>
    <scope>NUCLEOTIDE SEQUENCE [LARGE SCALE GENOMIC DNA]</scope>
    <source>
        <strain evidence="1 3">DSM 12611</strain>
    </source>
</reference>